<dbReference type="PANTHER" id="PTHR33908">
    <property type="entry name" value="MANNOSYLTRANSFERASE YKCB-RELATED"/>
    <property type="match status" value="1"/>
</dbReference>
<keyword evidence="4" id="KW-0808">Transferase</keyword>
<evidence type="ECO:0000256" key="8">
    <source>
        <dbReference type="SAM" id="Phobius"/>
    </source>
</evidence>
<evidence type="ECO:0000256" key="4">
    <source>
        <dbReference type="ARBA" id="ARBA00022679"/>
    </source>
</evidence>
<dbReference type="InterPro" id="IPR050297">
    <property type="entry name" value="LipidA_mod_glycosyltrf_83"/>
</dbReference>
<dbReference type="AlphaFoldDB" id="A0A2S8AG74"/>
<feature type="transmembrane region" description="Helical" evidence="8">
    <location>
        <begin position="120"/>
        <end position="139"/>
    </location>
</feature>
<feature type="transmembrane region" description="Helical" evidence="8">
    <location>
        <begin position="66"/>
        <end position="84"/>
    </location>
</feature>
<comment type="caution">
    <text evidence="9">The sequence shown here is derived from an EMBL/GenBank/DDBJ whole genome shotgun (WGS) entry which is preliminary data.</text>
</comment>
<feature type="transmembrane region" description="Helical" evidence="8">
    <location>
        <begin position="7"/>
        <end position="25"/>
    </location>
</feature>
<evidence type="ECO:0000256" key="3">
    <source>
        <dbReference type="ARBA" id="ARBA00022676"/>
    </source>
</evidence>
<dbReference type="RefSeq" id="WP_105245204.1">
    <property type="nucleotide sequence ID" value="NZ_PSZM01000001.1"/>
</dbReference>
<dbReference type="Proteomes" id="UP000238042">
    <property type="component" value="Unassembled WGS sequence"/>
</dbReference>
<dbReference type="PANTHER" id="PTHR33908:SF11">
    <property type="entry name" value="MEMBRANE PROTEIN"/>
    <property type="match status" value="1"/>
</dbReference>
<gene>
    <name evidence="9" type="ORF">C4S77_00210</name>
</gene>
<evidence type="ECO:0000313" key="9">
    <source>
        <dbReference type="EMBL" id="PQL95262.1"/>
    </source>
</evidence>
<keyword evidence="5 8" id="KW-0812">Transmembrane</keyword>
<keyword evidence="7 8" id="KW-0472">Membrane</keyword>
<feature type="transmembrane region" description="Helical" evidence="8">
    <location>
        <begin position="146"/>
        <end position="169"/>
    </location>
</feature>
<accession>A0A2S8AG74</accession>
<feature type="transmembrane region" description="Helical" evidence="8">
    <location>
        <begin position="350"/>
        <end position="371"/>
    </location>
</feature>
<reference evidence="9 10" key="1">
    <citation type="submission" date="2018-02" db="EMBL/GenBank/DDBJ databases">
        <title>Genome sequences of Apibacter spp., gut symbionts of Asian honey bees.</title>
        <authorList>
            <person name="Kwong W.K."/>
            <person name="Steele M.I."/>
            <person name="Moran N.A."/>
        </authorList>
    </citation>
    <scope>NUCLEOTIDE SEQUENCE [LARGE SCALE GENOMIC DNA]</scope>
    <source>
        <strain evidence="10">wkB301</strain>
    </source>
</reference>
<sequence length="433" mass="50293">MKFKSIVFICYILSIFIQCIIVLVSDASQVDDSENYLRLAYRIINSGEWYPSLIDNYPDYKLDYSFFIHSPGYVNYLAFLLIIVKHVKGILLINVAINAILGYELFYIGKKYFNEKTGYIVLLLFSIYPTNYGIVCLTGNELVYTMLAFTLIILFTKNKIIYIILTGILIGFANWMRPFLFILFIVLCFLTFYSNDNLINKIKKLTILASSIVLTVFIIGFTTYERFGSFVFQSTTGGYNLLIGANDHADGSFSKEVFKKGNLGYIGSNTSLDVTELDHIWKERAIFWIKKHPTQWILLFPKKFFYLYCSDSHAMSALSGNIKAPVQSRDYTLKMIHTFPKYNKFQWLLFYNQLFYVTCLLLSLFGSYLIIKEKNKIAQALLLYWILGTVMNLLLFGGSKFHYPYMPIILLFASFVISKRYDKNKFKLKNIKL</sequence>
<dbReference type="GO" id="GO:0005886">
    <property type="term" value="C:plasma membrane"/>
    <property type="evidence" value="ECO:0007669"/>
    <property type="project" value="UniProtKB-SubCell"/>
</dbReference>
<evidence type="ECO:0000256" key="2">
    <source>
        <dbReference type="ARBA" id="ARBA00022475"/>
    </source>
</evidence>
<dbReference type="OrthoDB" id="1098184at2"/>
<dbReference type="GO" id="GO:0016763">
    <property type="term" value="F:pentosyltransferase activity"/>
    <property type="evidence" value="ECO:0007669"/>
    <property type="project" value="TreeGrafter"/>
</dbReference>
<evidence type="ECO:0000256" key="6">
    <source>
        <dbReference type="ARBA" id="ARBA00022989"/>
    </source>
</evidence>
<proteinExistence type="predicted"/>
<protein>
    <recommendedName>
        <fullName evidence="11">Glycosyltransferase RgtA/B/C/D-like domain-containing protein</fullName>
    </recommendedName>
</protein>
<dbReference type="EMBL" id="PSZM01000001">
    <property type="protein sequence ID" value="PQL95262.1"/>
    <property type="molecule type" value="Genomic_DNA"/>
</dbReference>
<evidence type="ECO:0000256" key="1">
    <source>
        <dbReference type="ARBA" id="ARBA00004651"/>
    </source>
</evidence>
<keyword evidence="6 8" id="KW-1133">Transmembrane helix</keyword>
<evidence type="ECO:0000313" key="10">
    <source>
        <dbReference type="Proteomes" id="UP000238042"/>
    </source>
</evidence>
<feature type="transmembrane region" description="Helical" evidence="8">
    <location>
        <begin position="378"/>
        <end position="397"/>
    </location>
</feature>
<feature type="transmembrane region" description="Helical" evidence="8">
    <location>
        <begin position="403"/>
        <end position="421"/>
    </location>
</feature>
<evidence type="ECO:0000256" key="5">
    <source>
        <dbReference type="ARBA" id="ARBA00022692"/>
    </source>
</evidence>
<keyword evidence="3" id="KW-0328">Glycosyltransferase</keyword>
<comment type="subcellular location">
    <subcellularLocation>
        <location evidence="1">Cell membrane</location>
        <topology evidence="1">Multi-pass membrane protein</topology>
    </subcellularLocation>
</comment>
<keyword evidence="10" id="KW-1185">Reference proteome</keyword>
<evidence type="ECO:0000256" key="7">
    <source>
        <dbReference type="ARBA" id="ARBA00023136"/>
    </source>
</evidence>
<dbReference type="GO" id="GO:0009103">
    <property type="term" value="P:lipopolysaccharide biosynthetic process"/>
    <property type="evidence" value="ECO:0007669"/>
    <property type="project" value="UniProtKB-ARBA"/>
</dbReference>
<feature type="transmembrane region" description="Helical" evidence="8">
    <location>
        <begin position="91"/>
        <end position="108"/>
    </location>
</feature>
<feature type="transmembrane region" description="Helical" evidence="8">
    <location>
        <begin position="175"/>
        <end position="193"/>
    </location>
</feature>
<name>A0A2S8AG74_9FLAO</name>
<feature type="transmembrane region" description="Helical" evidence="8">
    <location>
        <begin position="205"/>
        <end position="224"/>
    </location>
</feature>
<organism evidence="9 10">
    <name type="scientific">Apibacter adventoris</name>
    <dbReference type="NCBI Taxonomy" id="1679466"/>
    <lineage>
        <taxon>Bacteria</taxon>
        <taxon>Pseudomonadati</taxon>
        <taxon>Bacteroidota</taxon>
        <taxon>Flavobacteriia</taxon>
        <taxon>Flavobacteriales</taxon>
        <taxon>Weeksellaceae</taxon>
        <taxon>Apibacter</taxon>
    </lineage>
</organism>
<evidence type="ECO:0008006" key="11">
    <source>
        <dbReference type="Google" id="ProtNLM"/>
    </source>
</evidence>
<keyword evidence="2" id="KW-1003">Cell membrane</keyword>